<feature type="compositionally biased region" description="Basic and acidic residues" evidence="1">
    <location>
        <begin position="722"/>
        <end position="737"/>
    </location>
</feature>
<gene>
    <name evidence="5" type="ORF">FSB75_00770</name>
</gene>
<name>A0A5B8UEE4_9BACT</name>
<reference evidence="5 6" key="1">
    <citation type="journal article" date="2015" name="Int. J. Syst. Evol. Microbiol.">
        <title>Flavisolibacter ginsenosidimutans sp. nov., with ginsenoside-converting activity isolated from soil used for cultivating ginseng.</title>
        <authorList>
            <person name="Zhao Y."/>
            <person name="Liu Q."/>
            <person name="Kang M.S."/>
            <person name="Jin F."/>
            <person name="Yu H."/>
            <person name="Im W.T."/>
        </authorList>
    </citation>
    <scope>NUCLEOTIDE SEQUENCE [LARGE SCALE GENOMIC DNA]</scope>
    <source>
        <strain evidence="5 6">Gsoil 636</strain>
    </source>
</reference>
<dbReference type="GO" id="GO:0005886">
    <property type="term" value="C:plasma membrane"/>
    <property type="evidence" value="ECO:0007669"/>
    <property type="project" value="TreeGrafter"/>
</dbReference>
<feature type="compositionally biased region" description="Acidic residues" evidence="1">
    <location>
        <begin position="707"/>
        <end position="721"/>
    </location>
</feature>
<evidence type="ECO:0000256" key="2">
    <source>
        <dbReference type="SAM" id="Phobius"/>
    </source>
</evidence>
<feature type="region of interest" description="Disordered" evidence="1">
    <location>
        <begin position="616"/>
        <end position="737"/>
    </location>
</feature>
<evidence type="ECO:0000313" key="6">
    <source>
        <dbReference type="Proteomes" id="UP000321204"/>
    </source>
</evidence>
<protein>
    <submittedName>
        <fullName evidence="5">DUF4231 domain-containing protein</fullName>
    </submittedName>
</protein>
<evidence type="ECO:0000256" key="1">
    <source>
        <dbReference type="SAM" id="MobiDB-lite"/>
    </source>
</evidence>
<keyword evidence="2" id="KW-0472">Membrane</keyword>
<accession>A0A5B8UEE4</accession>
<dbReference type="PANTHER" id="PTHR13800:SF12">
    <property type="entry name" value="TRANSIENT RECEPTOR POTENTIAL CATION CHANNEL SUBFAMILY M MEMBER-LIKE 2"/>
    <property type="match status" value="1"/>
</dbReference>
<feature type="domain" description="SMODS and SLOG-associating 2TM effector" evidence="4">
    <location>
        <begin position="482"/>
        <end position="603"/>
    </location>
</feature>
<dbReference type="PANTHER" id="PTHR13800">
    <property type="entry name" value="TRANSIENT RECEPTOR POTENTIAL CATION CHANNEL, SUBFAMILY M, MEMBER 6"/>
    <property type="match status" value="1"/>
</dbReference>
<dbReference type="Pfam" id="PF14015">
    <property type="entry name" value="DUF4231"/>
    <property type="match status" value="1"/>
</dbReference>
<dbReference type="GO" id="GO:0099604">
    <property type="term" value="F:ligand-gated calcium channel activity"/>
    <property type="evidence" value="ECO:0007669"/>
    <property type="project" value="TreeGrafter"/>
</dbReference>
<dbReference type="EMBL" id="CP042433">
    <property type="protein sequence ID" value="QEC54489.1"/>
    <property type="molecule type" value="Genomic_DNA"/>
</dbReference>
<dbReference type="AlphaFoldDB" id="A0A5B8UEE4"/>
<feature type="compositionally biased region" description="Low complexity" evidence="1">
    <location>
        <begin position="672"/>
        <end position="688"/>
    </location>
</feature>
<feature type="compositionally biased region" description="Polar residues" evidence="1">
    <location>
        <begin position="171"/>
        <end position="182"/>
    </location>
</feature>
<dbReference type="InterPro" id="IPR040884">
    <property type="entry name" value="SLATT_1"/>
</dbReference>
<feature type="transmembrane region" description="Helical" evidence="2">
    <location>
        <begin position="529"/>
        <end position="547"/>
    </location>
</feature>
<organism evidence="5 6">
    <name type="scientific">Flavisolibacter ginsenosidimutans</name>
    <dbReference type="NCBI Taxonomy" id="661481"/>
    <lineage>
        <taxon>Bacteria</taxon>
        <taxon>Pseudomonadati</taxon>
        <taxon>Bacteroidota</taxon>
        <taxon>Chitinophagia</taxon>
        <taxon>Chitinophagales</taxon>
        <taxon>Chitinophagaceae</taxon>
        <taxon>Flavisolibacter</taxon>
    </lineage>
</organism>
<dbReference type="KEGG" id="fgg:FSB75_00770"/>
<feature type="region of interest" description="Disordered" evidence="1">
    <location>
        <begin position="165"/>
        <end position="196"/>
    </location>
</feature>
<keyword evidence="2" id="KW-1133">Transmembrane helix</keyword>
<keyword evidence="2" id="KW-0812">Transmembrane</keyword>
<evidence type="ECO:0000313" key="5">
    <source>
        <dbReference type="EMBL" id="QEC54489.1"/>
    </source>
</evidence>
<dbReference type="RefSeq" id="WP_146781464.1">
    <property type="nucleotide sequence ID" value="NZ_BAABIO010000006.1"/>
</dbReference>
<feature type="compositionally biased region" description="Basic and acidic residues" evidence="1">
    <location>
        <begin position="616"/>
        <end position="627"/>
    </location>
</feature>
<feature type="domain" description="LSDAT prokaryote" evidence="3">
    <location>
        <begin position="42"/>
        <end position="256"/>
    </location>
</feature>
<keyword evidence="6" id="KW-1185">Reference proteome</keyword>
<feature type="transmembrane region" description="Helical" evidence="2">
    <location>
        <begin position="505"/>
        <end position="523"/>
    </location>
</feature>
<dbReference type="OrthoDB" id="582259at2"/>
<dbReference type="InterPro" id="IPR050927">
    <property type="entry name" value="TRPM"/>
</dbReference>
<sequence length="737" mass="79734">MPDLIQEPIKFSGNQKAVAVFSSSEDAAAEIQDKLNLAPYNAIILVFGSADNIEEKIVPRLTQLCRRGIASAAADAKAVILDGGTNAGVAMLVGAGVASRNTKVSLIGVAPKGKVSFPGLQDVPANATPLEPNHSHFVLVDGNEWGNETPTLFNLADVLMQPPKKEVDAAQSANGSQTSWLSRSKKESGTNSQPAKEKKIPALAILIGGGAVTKDEVVQAVRRRIPMIVVKGSGGLAEDVTDAYDKKDVLPDDPDLAEIIADGDIHLHSLDDLVEGMNRLILRELATDKVLQQAWQTFATYDLNAGNQQSWFRHLQMWILCVGLIGTALAISDQVLQTYHVYDDSRVTVLAKTFKYLLILIPIGLTALVAASNRFKQGSKWMLLRAGAESIKREIYKYRVKGYYKEVDTTAQETRTDEEMKRQEQVTPEQELTHKVEDVTRRVMRTEVNSTSLKQYTGGVYPPNYGQPPSDDGFSVLTPDKYVEVRLDEQIKYFQGKTPKLQKQYFRLHCGVLIAAAVGTFLSAAGWPVWIALTTAIVAAFTTYLGYMQVENTLTKYNQAATDLENVKGWWNALSSSEQAMTKNIQLLVDHTEEVLQTELDGWVQQMKDALETLRKEQEKDKGKDNASEGANVPPPPPPPGGEGGAAGEGAAPVADNGEPNVQAGMNENDAAKAAAEAAPAQATDAAAPNVTNQAAGENSAPPSNVENDDSPADKNDDDETENKGGSDGDVKEDKPE</sequence>
<feature type="transmembrane region" description="Helical" evidence="2">
    <location>
        <begin position="356"/>
        <end position="375"/>
    </location>
</feature>
<evidence type="ECO:0000259" key="3">
    <source>
        <dbReference type="Pfam" id="PF18171"/>
    </source>
</evidence>
<feature type="compositionally biased region" description="Polar residues" evidence="1">
    <location>
        <begin position="690"/>
        <end position="706"/>
    </location>
</feature>
<proteinExistence type="predicted"/>
<evidence type="ECO:0000259" key="4">
    <source>
        <dbReference type="Pfam" id="PF18181"/>
    </source>
</evidence>
<dbReference type="NCBIfam" id="NF033634">
    <property type="entry name" value="SLATT_1"/>
    <property type="match status" value="1"/>
</dbReference>
<dbReference type="Proteomes" id="UP000321204">
    <property type="component" value="Chromosome"/>
</dbReference>
<dbReference type="InterPro" id="IPR025325">
    <property type="entry name" value="DUF4231"/>
</dbReference>
<dbReference type="InterPro" id="IPR041482">
    <property type="entry name" value="LSDAT_prok"/>
</dbReference>
<dbReference type="Pfam" id="PF18181">
    <property type="entry name" value="SLATT_1"/>
    <property type="match status" value="1"/>
</dbReference>
<dbReference type="Pfam" id="PF18171">
    <property type="entry name" value="LSDAT_prok"/>
    <property type="match status" value="1"/>
</dbReference>